<dbReference type="Pfam" id="PF13535">
    <property type="entry name" value="ATP-grasp_4"/>
    <property type="match status" value="1"/>
</dbReference>
<dbReference type="GO" id="GO:0016874">
    <property type="term" value="F:ligase activity"/>
    <property type="evidence" value="ECO:0007669"/>
    <property type="project" value="UniProtKB-KW"/>
</dbReference>
<keyword evidence="1 6" id="KW-0436">Ligase</keyword>
<dbReference type="PANTHER" id="PTHR43585">
    <property type="entry name" value="FUMIPYRROLE BIOSYNTHESIS PROTEIN C"/>
    <property type="match status" value="1"/>
</dbReference>
<dbReference type="BioCyc" id="LINT1085541:G11IQ-3975-MONOMER"/>
<reference evidence="6 7" key="1">
    <citation type="submission" date="2013-02" db="EMBL/GenBank/DDBJ databases">
        <authorList>
            <person name="Harkins D.M."/>
            <person name="Durkin A.S."/>
            <person name="Brinkac L.M."/>
            <person name="Haft D.H."/>
            <person name="Selengut J.D."/>
            <person name="Sanka R."/>
            <person name="DePew J."/>
            <person name="Purushe J."/>
            <person name="Picardeau M."/>
            <person name="Werts C."/>
            <person name="Goarant C."/>
            <person name="Vinetz J.M."/>
            <person name="Sutton G.G."/>
            <person name="Nierman W.C."/>
            <person name="Fouts D.E."/>
        </authorList>
    </citation>
    <scope>NUCLEOTIDE SEQUENCE [LARGE SCALE GENOMIC DNA]</scope>
    <source>
        <strain evidence="6 7">200703203</strain>
    </source>
</reference>
<evidence type="ECO:0000313" key="7">
    <source>
        <dbReference type="Proteomes" id="UP000012220"/>
    </source>
</evidence>
<proteinExistence type="predicted"/>
<sequence length="113" mass="12732">MDAEAASNKVKMRERLKKAGIPLPGFAPVWSLSDTRDALEFLNFPLVMKPADNMGARGVIKVENREELQAAFKHAKKYSPTGEMILEEYMPGPEVSVDALTWNGNFGNHWNRR</sequence>
<comment type="caution">
    <text evidence="6">The sequence shown here is derived from an EMBL/GenBank/DDBJ whole genome shotgun (WGS) entry which is preliminary data.</text>
</comment>
<dbReference type="GO" id="GO:0005524">
    <property type="term" value="F:ATP binding"/>
    <property type="evidence" value="ECO:0007669"/>
    <property type="project" value="UniProtKB-UniRule"/>
</dbReference>
<evidence type="ECO:0000256" key="1">
    <source>
        <dbReference type="ARBA" id="ARBA00022598"/>
    </source>
</evidence>
<gene>
    <name evidence="6" type="ORF">LEP1GSC115_0270</name>
</gene>
<dbReference type="InterPro" id="IPR052032">
    <property type="entry name" value="ATP-dep_AA_Ligase"/>
</dbReference>
<organism evidence="6 7">
    <name type="scientific">Leptospira interrogans serovar Australis str. 200703203</name>
    <dbReference type="NCBI Taxonomy" id="1085541"/>
    <lineage>
        <taxon>Bacteria</taxon>
        <taxon>Pseudomonadati</taxon>
        <taxon>Spirochaetota</taxon>
        <taxon>Spirochaetia</taxon>
        <taxon>Leptospirales</taxon>
        <taxon>Leptospiraceae</taxon>
        <taxon>Leptospira</taxon>
    </lineage>
</organism>
<accession>N1UM81</accession>
<dbReference type="PROSITE" id="PS50975">
    <property type="entry name" value="ATP_GRASP"/>
    <property type="match status" value="1"/>
</dbReference>
<protein>
    <submittedName>
        <fullName evidence="6">Phosphoribosylamine--glycine ligase-like protein</fullName>
    </submittedName>
</protein>
<name>N1UM81_LEPIR</name>
<dbReference type="SUPFAM" id="SSF56059">
    <property type="entry name" value="Glutathione synthetase ATP-binding domain-like"/>
    <property type="match status" value="1"/>
</dbReference>
<dbReference type="Proteomes" id="UP000012220">
    <property type="component" value="Unassembled WGS sequence"/>
</dbReference>
<feature type="domain" description="ATP-grasp" evidence="5">
    <location>
        <begin position="13"/>
        <end position="100"/>
    </location>
</feature>
<dbReference type="GO" id="GO:0046872">
    <property type="term" value="F:metal ion binding"/>
    <property type="evidence" value="ECO:0007669"/>
    <property type="project" value="InterPro"/>
</dbReference>
<dbReference type="InterPro" id="IPR011761">
    <property type="entry name" value="ATP-grasp"/>
</dbReference>
<dbReference type="AlphaFoldDB" id="N1UM81"/>
<dbReference type="EMBL" id="AHNY02000040">
    <property type="protein sequence ID" value="EMY27363.1"/>
    <property type="molecule type" value="Genomic_DNA"/>
</dbReference>
<evidence type="ECO:0000256" key="2">
    <source>
        <dbReference type="ARBA" id="ARBA00022741"/>
    </source>
</evidence>
<dbReference type="FunFam" id="3.30.1490.20:FF:000036">
    <property type="entry name" value="Phosphoribosylamine--glycine ligase-like protein"/>
    <property type="match status" value="1"/>
</dbReference>
<evidence type="ECO:0000259" key="5">
    <source>
        <dbReference type="PROSITE" id="PS50975"/>
    </source>
</evidence>
<evidence type="ECO:0000256" key="4">
    <source>
        <dbReference type="PROSITE-ProRule" id="PRU00409"/>
    </source>
</evidence>
<evidence type="ECO:0000313" key="6">
    <source>
        <dbReference type="EMBL" id="EMY27363.1"/>
    </source>
</evidence>
<dbReference type="PANTHER" id="PTHR43585:SF2">
    <property type="entry name" value="ATP-GRASP ENZYME FSQD"/>
    <property type="match status" value="1"/>
</dbReference>
<keyword evidence="2 4" id="KW-0547">Nucleotide-binding</keyword>
<evidence type="ECO:0000256" key="3">
    <source>
        <dbReference type="ARBA" id="ARBA00022840"/>
    </source>
</evidence>
<keyword evidence="3 4" id="KW-0067">ATP-binding</keyword>
<dbReference type="Gene3D" id="3.30.470.20">
    <property type="entry name" value="ATP-grasp fold, B domain"/>
    <property type="match status" value="1"/>
</dbReference>